<dbReference type="AlphaFoldDB" id="Q1MXU4"/>
<dbReference type="PANTHER" id="PTHR45138">
    <property type="entry name" value="REGULATORY COMPONENTS OF SENSORY TRANSDUCTION SYSTEM"/>
    <property type="match status" value="1"/>
</dbReference>
<comment type="catalytic activity">
    <reaction evidence="2">
        <text>2 GTP = 3',3'-c-di-GMP + 2 diphosphate</text>
        <dbReference type="Rhea" id="RHEA:24898"/>
        <dbReference type="ChEBI" id="CHEBI:33019"/>
        <dbReference type="ChEBI" id="CHEBI:37565"/>
        <dbReference type="ChEBI" id="CHEBI:58805"/>
        <dbReference type="EC" id="2.7.7.65"/>
    </reaction>
</comment>
<accession>Q1MXU4</accession>
<dbReference type="GO" id="GO:0005886">
    <property type="term" value="C:plasma membrane"/>
    <property type="evidence" value="ECO:0007669"/>
    <property type="project" value="TreeGrafter"/>
</dbReference>
<evidence type="ECO:0000313" key="5">
    <source>
        <dbReference type="Proteomes" id="UP000004263"/>
    </source>
</evidence>
<sequence>MIDIDFFKKYNDLYGHQKGDDTLTAVARTLNALARRSDDIVARYGGEEFIFVNRSANENELEERL</sequence>
<dbReference type="GO" id="GO:0052621">
    <property type="term" value="F:diguanylate cyclase activity"/>
    <property type="evidence" value="ECO:0007669"/>
    <property type="project" value="UniProtKB-EC"/>
</dbReference>
<dbReference type="SUPFAM" id="SSF55073">
    <property type="entry name" value="Nucleotide cyclase"/>
    <property type="match status" value="1"/>
</dbReference>
<protein>
    <recommendedName>
        <fullName evidence="1">diguanylate cyclase</fullName>
        <ecNumber evidence="1">2.7.7.65</ecNumber>
    </recommendedName>
</protein>
<dbReference type="InterPro" id="IPR050469">
    <property type="entry name" value="Diguanylate_Cyclase"/>
</dbReference>
<dbReference type="EMBL" id="AAQH01000033">
    <property type="protein sequence ID" value="EAT10793.1"/>
    <property type="molecule type" value="Genomic_DNA"/>
</dbReference>
<dbReference type="EC" id="2.7.7.65" evidence="1"/>
<comment type="caution">
    <text evidence="4">The sequence shown here is derived from an EMBL/GenBank/DDBJ whole genome shotgun (WGS) entry which is preliminary data.</text>
</comment>
<dbReference type="HOGENOM" id="CLU_2840974_0_0_6"/>
<dbReference type="GO" id="GO:0043709">
    <property type="term" value="P:cell adhesion involved in single-species biofilm formation"/>
    <property type="evidence" value="ECO:0007669"/>
    <property type="project" value="TreeGrafter"/>
</dbReference>
<dbReference type="Gene3D" id="3.30.70.270">
    <property type="match status" value="1"/>
</dbReference>
<dbReference type="Pfam" id="PF00990">
    <property type="entry name" value="GGDEF"/>
    <property type="match status" value="1"/>
</dbReference>
<reference evidence="4 5" key="1">
    <citation type="submission" date="2006-03" db="EMBL/GenBank/DDBJ databases">
        <authorList>
            <person name="Pinhassi J."/>
            <person name="Pedros-Alio C."/>
            <person name="Ferriera S."/>
            <person name="Johnson J."/>
            <person name="Kravitz S."/>
            <person name="Halpern A."/>
            <person name="Remington K."/>
            <person name="Beeson K."/>
            <person name="Tran B."/>
            <person name="Rogers Y.-H."/>
            <person name="Friedman R."/>
            <person name="Venter J.C."/>
        </authorList>
    </citation>
    <scope>NUCLEOTIDE SEQUENCE [LARGE SCALE GENOMIC DNA]</scope>
    <source>
        <strain evidence="4 5">RED65</strain>
    </source>
</reference>
<dbReference type="NCBIfam" id="TIGR00254">
    <property type="entry name" value="GGDEF"/>
    <property type="match status" value="1"/>
</dbReference>
<name>Q1MXU4_9GAMM</name>
<dbReference type="PROSITE" id="PS50887">
    <property type="entry name" value="GGDEF"/>
    <property type="match status" value="1"/>
</dbReference>
<dbReference type="InterPro" id="IPR043128">
    <property type="entry name" value="Rev_trsase/Diguanyl_cyclase"/>
</dbReference>
<proteinExistence type="predicted"/>
<dbReference type="Proteomes" id="UP000004263">
    <property type="component" value="Unassembled WGS sequence"/>
</dbReference>
<gene>
    <name evidence="4" type="ORF">RED65_08679</name>
</gene>
<evidence type="ECO:0000256" key="2">
    <source>
        <dbReference type="ARBA" id="ARBA00034247"/>
    </source>
</evidence>
<evidence type="ECO:0000256" key="1">
    <source>
        <dbReference type="ARBA" id="ARBA00012528"/>
    </source>
</evidence>
<keyword evidence="5" id="KW-1185">Reference proteome</keyword>
<dbReference type="InterPro" id="IPR029787">
    <property type="entry name" value="Nucleotide_cyclase"/>
</dbReference>
<dbReference type="GO" id="GO:1902201">
    <property type="term" value="P:negative regulation of bacterial-type flagellum-dependent cell motility"/>
    <property type="evidence" value="ECO:0007669"/>
    <property type="project" value="TreeGrafter"/>
</dbReference>
<feature type="domain" description="GGDEF" evidence="3">
    <location>
        <begin position="1"/>
        <end position="65"/>
    </location>
</feature>
<evidence type="ECO:0000259" key="3">
    <source>
        <dbReference type="PROSITE" id="PS50887"/>
    </source>
</evidence>
<evidence type="ECO:0000313" key="4">
    <source>
        <dbReference type="EMBL" id="EAT10793.1"/>
    </source>
</evidence>
<organism evidence="4 5">
    <name type="scientific">Bermanella marisrubri</name>
    <dbReference type="NCBI Taxonomy" id="207949"/>
    <lineage>
        <taxon>Bacteria</taxon>
        <taxon>Pseudomonadati</taxon>
        <taxon>Pseudomonadota</taxon>
        <taxon>Gammaproteobacteria</taxon>
        <taxon>Oceanospirillales</taxon>
        <taxon>Oceanospirillaceae</taxon>
        <taxon>Bermanella</taxon>
    </lineage>
</organism>
<dbReference type="PANTHER" id="PTHR45138:SF9">
    <property type="entry name" value="DIGUANYLATE CYCLASE DGCM-RELATED"/>
    <property type="match status" value="1"/>
</dbReference>
<dbReference type="InterPro" id="IPR000160">
    <property type="entry name" value="GGDEF_dom"/>
</dbReference>
<dbReference type="STRING" id="207949.RED65_08679"/>